<reference evidence="1" key="1">
    <citation type="journal article" date="2021" name="PeerJ">
        <title>Extensive microbial diversity within the chicken gut microbiome revealed by metagenomics and culture.</title>
        <authorList>
            <person name="Gilroy R."/>
            <person name="Ravi A."/>
            <person name="Getino M."/>
            <person name="Pursley I."/>
            <person name="Horton D.L."/>
            <person name="Alikhan N.F."/>
            <person name="Baker D."/>
            <person name="Gharbi K."/>
            <person name="Hall N."/>
            <person name="Watson M."/>
            <person name="Adriaenssens E.M."/>
            <person name="Foster-Nyarko E."/>
            <person name="Jarju S."/>
            <person name="Secka A."/>
            <person name="Antonio M."/>
            <person name="Oren A."/>
            <person name="Chaudhuri R.R."/>
            <person name="La Ragione R."/>
            <person name="Hildebrand F."/>
            <person name="Pallen M.J."/>
        </authorList>
    </citation>
    <scope>NUCLEOTIDE SEQUENCE</scope>
    <source>
        <strain evidence="1">ChiBcec15-1070</strain>
    </source>
</reference>
<gene>
    <name evidence="1" type="ORF">H9888_05065</name>
</gene>
<sequence>MAFWAARGGRKDAFPGADGSTITQATPPNINATATPIYGANGDILEEESTGVIKVEITTDGIVGKDNTSLMYATKNPLTFIYNSVIPRDWYTDTEMYQNNALWANNVKTNYDPCPKGWRVPKDSELTYGDFFAETFLYYIQGNQTSLESYNATNGRLYNQTSWFPTAGARRYLSGSLGYVGRNSSYWSTSINGISVKSLDFDISAIHLSYPLNRAAGLSVRCIQE</sequence>
<reference evidence="1" key="2">
    <citation type="submission" date="2021-04" db="EMBL/GenBank/DDBJ databases">
        <authorList>
            <person name="Gilroy R."/>
        </authorList>
    </citation>
    <scope>NUCLEOTIDE SEQUENCE</scope>
    <source>
        <strain evidence="1">ChiBcec15-1070</strain>
    </source>
</reference>
<accession>A0A9D1QER7</accession>
<dbReference type="EMBL" id="DXHL01000023">
    <property type="protein sequence ID" value="HIW10857.1"/>
    <property type="molecule type" value="Genomic_DNA"/>
</dbReference>
<dbReference type="Proteomes" id="UP000823926">
    <property type="component" value="Unassembled WGS sequence"/>
</dbReference>
<evidence type="ECO:0000313" key="1">
    <source>
        <dbReference type="EMBL" id="HIW10857.1"/>
    </source>
</evidence>
<organism evidence="1 2">
    <name type="scientific">Candidatus Rikenella faecigallinarum</name>
    <dbReference type="NCBI Taxonomy" id="2838745"/>
    <lineage>
        <taxon>Bacteria</taxon>
        <taxon>Pseudomonadati</taxon>
        <taxon>Bacteroidota</taxon>
        <taxon>Bacteroidia</taxon>
        <taxon>Bacteroidales</taxon>
        <taxon>Rikenellaceae</taxon>
        <taxon>Rikenella</taxon>
    </lineage>
</organism>
<evidence type="ECO:0000313" key="2">
    <source>
        <dbReference type="Proteomes" id="UP000823926"/>
    </source>
</evidence>
<dbReference type="AlphaFoldDB" id="A0A9D1QER7"/>
<comment type="caution">
    <text evidence="1">The sequence shown here is derived from an EMBL/GenBank/DDBJ whole genome shotgun (WGS) entry which is preliminary data.</text>
</comment>
<proteinExistence type="predicted"/>
<name>A0A9D1QER7_9BACT</name>
<protein>
    <submittedName>
        <fullName evidence="1">Fibrobacter succinogenes major paralogous domain-containing protein</fullName>
    </submittedName>
</protein>